<dbReference type="SUPFAM" id="SSF51182">
    <property type="entry name" value="RmlC-like cupins"/>
    <property type="match status" value="1"/>
</dbReference>
<dbReference type="InterPro" id="IPR011051">
    <property type="entry name" value="RmlC_Cupin_sf"/>
</dbReference>
<protein>
    <recommendedName>
        <fullName evidence="6">4-deoxy-L-threo-5-hexosulose-uronate ketol-isomerase</fullName>
        <ecNumber evidence="6">5.3.1.17</ecNumber>
    </recommendedName>
    <alternativeName>
        <fullName evidence="6">5-keto-4-deoxyuronate isomerase</fullName>
    </alternativeName>
    <alternativeName>
        <fullName evidence="6">DKI isomerase</fullName>
    </alternativeName>
</protein>
<evidence type="ECO:0000256" key="3">
    <source>
        <dbReference type="ARBA" id="ARBA00022723"/>
    </source>
</evidence>
<dbReference type="EMBL" id="SRSF01000002">
    <property type="protein sequence ID" value="THH40438.1"/>
    <property type="molecule type" value="Genomic_DNA"/>
</dbReference>
<keyword evidence="3 6" id="KW-0479">Metal-binding</keyword>
<dbReference type="Gene3D" id="2.60.120.10">
    <property type="entry name" value="Jelly Rolls"/>
    <property type="match status" value="1"/>
</dbReference>
<dbReference type="PIRSF" id="PIRSF006625">
    <property type="entry name" value="KduI"/>
    <property type="match status" value="1"/>
</dbReference>
<feature type="binding site" evidence="6">
    <location>
        <position position="195"/>
    </location>
    <ligand>
        <name>Zn(2+)</name>
        <dbReference type="ChEBI" id="CHEBI:29105"/>
    </ligand>
</feature>
<dbReference type="InterPro" id="IPR007045">
    <property type="entry name" value="KduI"/>
</dbReference>
<dbReference type="Gene3D" id="2.60.120.520">
    <property type="entry name" value="pectin degrading enzyme 5-keto 4- deoxyuronate isomerase, domain 1"/>
    <property type="match status" value="1"/>
</dbReference>
<dbReference type="InterPro" id="IPR027449">
    <property type="entry name" value="KduI_N"/>
</dbReference>
<evidence type="ECO:0000256" key="1">
    <source>
        <dbReference type="ARBA" id="ARBA00000552"/>
    </source>
</evidence>
<dbReference type="InterPro" id="IPR021120">
    <property type="entry name" value="KduI/IolB_isomerase"/>
</dbReference>
<dbReference type="RefSeq" id="WP_136457701.1">
    <property type="nucleotide sequence ID" value="NZ_SRSF01000002.1"/>
</dbReference>
<feature type="binding site" evidence="6">
    <location>
        <position position="197"/>
    </location>
    <ligand>
        <name>Zn(2+)</name>
        <dbReference type="ChEBI" id="CHEBI:29105"/>
    </ligand>
</feature>
<evidence type="ECO:0000256" key="6">
    <source>
        <dbReference type="HAMAP-Rule" id="MF_00687"/>
    </source>
</evidence>
<dbReference type="PANTHER" id="PTHR38461:SF1">
    <property type="entry name" value="4-DEOXY-L-THREO-5-HEXOSULOSE-URONATE KETOL-ISOMERASE"/>
    <property type="match status" value="1"/>
</dbReference>
<keyword evidence="5 6" id="KW-0413">Isomerase</keyword>
<dbReference type="UniPathway" id="UPA00545">
    <property type="reaction ID" value="UER00826"/>
</dbReference>
<name>A0A4S4NPY7_9BACT</name>
<keyword evidence="8" id="KW-1185">Reference proteome</keyword>
<comment type="catalytic activity">
    <reaction evidence="1 6">
        <text>5-dehydro-4-deoxy-D-glucuronate = 3-deoxy-D-glycero-2,5-hexodiulosonate</text>
        <dbReference type="Rhea" id="RHEA:23896"/>
        <dbReference type="ChEBI" id="CHEBI:17117"/>
        <dbReference type="ChEBI" id="CHEBI:29071"/>
        <dbReference type="EC" id="5.3.1.17"/>
    </reaction>
</comment>
<dbReference type="InterPro" id="IPR014710">
    <property type="entry name" value="RmlC-like_jellyroll"/>
</dbReference>
<feature type="binding site" evidence="6">
    <location>
        <position position="244"/>
    </location>
    <ligand>
        <name>Zn(2+)</name>
        <dbReference type="ChEBI" id="CHEBI:29105"/>
    </ligand>
</feature>
<comment type="caution">
    <text evidence="7">The sequence shown here is derived from an EMBL/GenBank/DDBJ whole genome shotgun (WGS) entry which is preliminary data.</text>
</comment>
<organism evidence="7 8">
    <name type="scientific">Neolewinella litorea</name>
    <dbReference type="NCBI Taxonomy" id="2562452"/>
    <lineage>
        <taxon>Bacteria</taxon>
        <taxon>Pseudomonadati</taxon>
        <taxon>Bacteroidota</taxon>
        <taxon>Saprospiria</taxon>
        <taxon>Saprospirales</taxon>
        <taxon>Lewinellaceae</taxon>
        <taxon>Neolewinella</taxon>
    </lineage>
</organism>
<dbReference type="EC" id="5.3.1.17" evidence="6"/>
<feature type="binding site" evidence="6">
    <location>
        <position position="202"/>
    </location>
    <ligand>
        <name>Zn(2+)</name>
        <dbReference type="ChEBI" id="CHEBI:29105"/>
    </ligand>
</feature>
<reference evidence="7 8" key="1">
    <citation type="submission" date="2019-04" db="EMBL/GenBank/DDBJ databases">
        <title>Lewinella litorea sp. nov., isolated from a marine sand.</title>
        <authorList>
            <person name="Yoon J.-H."/>
        </authorList>
    </citation>
    <scope>NUCLEOTIDE SEQUENCE [LARGE SCALE GENOMIC DNA]</scope>
    <source>
        <strain evidence="7 8">HSMS-39</strain>
    </source>
</reference>
<evidence type="ECO:0000256" key="4">
    <source>
        <dbReference type="ARBA" id="ARBA00022833"/>
    </source>
</evidence>
<evidence type="ECO:0000256" key="5">
    <source>
        <dbReference type="ARBA" id="ARBA00023235"/>
    </source>
</evidence>
<dbReference type="HAMAP" id="MF_00687">
    <property type="entry name" value="KduI"/>
    <property type="match status" value="1"/>
</dbReference>
<dbReference type="PANTHER" id="PTHR38461">
    <property type="entry name" value="4-DEOXY-L-THREO-5-HEXOSULOSE-URONATE KETOL-ISOMERASE"/>
    <property type="match status" value="1"/>
</dbReference>
<dbReference type="GO" id="GO:0042840">
    <property type="term" value="P:D-glucuronate catabolic process"/>
    <property type="evidence" value="ECO:0007669"/>
    <property type="project" value="TreeGrafter"/>
</dbReference>
<dbReference type="GO" id="GO:0019698">
    <property type="term" value="P:D-galacturonate catabolic process"/>
    <property type="evidence" value="ECO:0007669"/>
    <property type="project" value="TreeGrafter"/>
</dbReference>
<comment type="pathway">
    <text evidence="6">Glycan metabolism; pectin degradation; 2-dehydro-3-deoxy-D-gluconate from pectin: step 4/5.</text>
</comment>
<comment type="function">
    <text evidence="6">Catalyzes the isomerization of 5-dehydro-4-deoxy-D-glucuronate to 3-deoxy-D-glycero-2,5-hexodiulosonate.</text>
</comment>
<evidence type="ECO:0000313" key="8">
    <source>
        <dbReference type="Proteomes" id="UP000308528"/>
    </source>
</evidence>
<dbReference type="GO" id="GO:0045490">
    <property type="term" value="P:pectin catabolic process"/>
    <property type="evidence" value="ECO:0007669"/>
    <property type="project" value="UniProtKB-UniRule"/>
</dbReference>
<accession>A0A4S4NPY7</accession>
<comment type="similarity">
    <text evidence="2 6">Belongs to the KduI family.</text>
</comment>
<evidence type="ECO:0000313" key="7">
    <source>
        <dbReference type="EMBL" id="THH40438.1"/>
    </source>
</evidence>
<comment type="cofactor">
    <cofactor evidence="6">
        <name>Zn(2+)</name>
        <dbReference type="ChEBI" id="CHEBI:29105"/>
    </cofactor>
    <text evidence="6">Binds 1 zinc ion per subunit.</text>
</comment>
<dbReference type="Proteomes" id="UP000308528">
    <property type="component" value="Unassembled WGS sequence"/>
</dbReference>
<keyword evidence="4 6" id="KW-0862">Zinc</keyword>
<dbReference type="AlphaFoldDB" id="A0A4S4NPY7"/>
<gene>
    <name evidence="6 7" type="primary">kduI</name>
    <name evidence="7" type="ORF">E4021_06795</name>
</gene>
<dbReference type="OrthoDB" id="9770644at2"/>
<dbReference type="CDD" id="cd20294">
    <property type="entry name" value="cupin_KduI_N"/>
    <property type="match status" value="1"/>
</dbReference>
<sequence>MQTRYGIHPNHFTRLNTQEIRDEFLAGNLMLEGQINLLYSHYDRFIFGGAVPTDAPLALENDDDLRAEYFLERRELGILNLGGGSGTVTVDGTEYPMARFDCLYVGRGAREVTFASARSSSPARFYLNSAPSHAEHPTTKYTQQDANRVELGNDVHANKRVLYQYIHENGIQSSQLVMGFTELLTGNIWNTFPPHTHERRMEVYLYFDVPDDELVMHFMGRPQETRHLAVRNFEAVISPPWSIHSGAGTANYRFVWGMAGENQSFSDMDAAALDEIR</sequence>
<dbReference type="GO" id="GO:0008697">
    <property type="term" value="F:4-deoxy-L-threo-5-hexosulose-uronate ketol-isomerase activity"/>
    <property type="evidence" value="ECO:0007669"/>
    <property type="project" value="UniProtKB-UniRule"/>
</dbReference>
<dbReference type="NCBIfam" id="NF002091">
    <property type="entry name" value="PRK00924.1"/>
    <property type="match status" value="1"/>
</dbReference>
<dbReference type="Pfam" id="PF04962">
    <property type="entry name" value="KduI"/>
    <property type="match status" value="1"/>
</dbReference>
<dbReference type="GO" id="GO:0008270">
    <property type="term" value="F:zinc ion binding"/>
    <property type="evidence" value="ECO:0007669"/>
    <property type="project" value="UniProtKB-UniRule"/>
</dbReference>
<proteinExistence type="inferred from homology"/>
<dbReference type="CDD" id="cd20491">
    <property type="entry name" value="cupin_KduI_C"/>
    <property type="match status" value="1"/>
</dbReference>
<evidence type="ECO:0000256" key="2">
    <source>
        <dbReference type="ARBA" id="ARBA00008086"/>
    </source>
</evidence>